<dbReference type="GeneID" id="23563012"/>
<dbReference type="GO" id="GO:0006281">
    <property type="term" value="P:DNA repair"/>
    <property type="evidence" value="ECO:0000318"/>
    <property type="project" value="GO_Central"/>
</dbReference>
<reference evidence="2 3" key="1">
    <citation type="journal article" date="2006" name="Nature">
        <title>Insights from the genome of the biotrophic fungal plant pathogen Ustilago maydis.</title>
        <authorList>
            <person name="Kamper J."/>
            <person name="Kahmann R."/>
            <person name="Bolker M."/>
            <person name="Ma L.J."/>
            <person name="Brefort T."/>
            <person name="Saville B.J."/>
            <person name="Banuett F."/>
            <person name="Kronstad J.W."/>
            <person name="Gold S.E."/>
            <person name="Muller O."/>
            <person name="Perlin M.H."/>
            <person name="Wosten H.A."/>
            <person name="de Vries R."/>
            <person name="Ruiz-Herrera J."/>
            <person name="Reynaga-Pena C.G."/>
            <person name="Snetselaar K."/>
            <person name="McCann M."/>
            <person name="Perez-Martin J."/>
            <person name="Feldbrugge M."/>
            <person name="Basse C.W."/>
            <person name="Steinberg G."/>
            <person name="Ibeas J.I."/>
            <person name="Holloman W."/>
            <person name="Guzman P."/>
            <person name="Farman M."/>
            <person name="Stajich J.E."/>
            <person name="Sentandreu R."/>
            <person name="Gonzalez-Prieto J.M."/>
            <person name="Kennell J.C."/>
            <person name="Molina L."/>
            <person name="Schirawski J."/>
            <person name="Mendoza-Mendoza A."/>
            <person name="Greilinger D."/>
            <person name="Munch K."/>
            <person name="Rossel N."/>
            <person name="Scherer M."/>
            <person name="Vranes M."/>
            <person name="Ladendorf O."/>
            <person name="Vincon V."/>
            <person name="Fuchs U."/>
            <person name="Sandrock B."/>
            <person name="Meng S."/>
            <person name="Ho E.C."/>
            <person name="Cahill M.J."/>
            <person name="Boyce K.J."/>
            <person name="Klose J."/>
            <person name="Klosterman S.J."/>
            <person name="Deelstra H.J."/>
            <person name="Ortiz-Castellanos L."/>
            <person name="Li W."/>
            <person name="Sanchez-Alonso P."/>
            <person name="Schreier P.H."/>
            <person name="Hauser-Hahn I."/>
            <person name="Vaupel M."/>
            <person name="Koopmann E."/>
            <person name="Friedrich G."/>
            <person name="Voss H."/>
            <person name="Schluter T."/>
            <person name="Margolis J."/>
            <person name="Platt D."/>
            <person name="Swimmer C."/>
            <person name="Gnirke A."/>
            <person name="Chen F."/>
            <person name="Vysotskaia V."/>
            <person name="Mannhaupt G."/>
            <person name="Guldener U."/>
            <person name="Munsterkotter M."/>
            <person name="Haase D."/>
            <person name="Oesterheld M."/>
            <person name="Mewes H.W."/>
            <person name="Mauceli E.W."/>
            <person name="DeCaprio D."/>
            <person name="Wade C.M."/>
            <person name="Butler J."/>
            <person name="Young S."/>
            <person name="Jaffe D.B."/>
            <person name="Calvo S."/>
            <person name="Nusbaum C."/>
            <person name="Galagan J."/>
            <person name="Birren B.W."/>
        </authorList>
    </citation>
    <scope>NUCLEOTIDE SEQUENCE [LARGE SCALE GENOMIC DNA]</scope>
    <source>
        <strain evidence="3">DSM 14603 / FGSC 9021 / UM521</strain>
    </source>
</reference>
<gene>
    <name evidence="2" type="ORF">UMAG_02211</name>
</gene>
<dbReference type="InterPro" id="IPR013954">
    <property type="entry name" value="PNK3P"/>
</dbReference>
<protein>
    <recommendedName>
        <fullName evidence="4">Bifunctional polynucleotide phosphatase/kinase</fullName>
    </recommendedName>
</protein>
<evidence type="ECO:0000313" key="3">
    <source>
        <dbReference type="Proteomes" id="UP000000561"/>
    </source>
</evidence>
<dbReference type="GO" id="GO:0046403">
    <property type="term" value="F:polynucleotide 3'-phosphatase activity"/>
    <property type="evidence" value="ECO:0000318"/>
    <property type="project" value="GO_Central"/>
</dbReference>
<dbReference type="FunCoup" id="A0A0D1E5N4">
    <property type="interactions" value="142"/>
</dbReference>
<dbReference type="VEuPathDB" id="FungiDB:UMAG_02211"/>
<dbReference type="NCBIfam" id="TIGR01662">
    <property type="entry name" value="HAD-SF-IIIA"/>
    <property type="match status" value="1"/>
</dbReference>
<dbReference type="EMBL" id="CM003144">
    <property type="protein sequence ID" value="KIS69680.1"/>
    <property type="molecule type" value="Genomic_DNA"/>
</dbReference>
<dbReference type="SUPFAM" id="SSF56784">
    <property type="entry name" value="HAD-like"/>
    <property type="match status" value="1"/>
</dbReference>
<dbReference type="Pfam" id="PF13671">
    <property type="entry name" value="AAA_33"/>
    <property type="match status" value="1"/>
</dbReference>
<dbReference type="PANTHER" id="PTHR12083:SF9">
    <property type="entry name" value="BIFUNCTIONAL POLYNUCLEOTIDE PHOSPHATASE_KINASE"/>
    <property type="match status" value="1"/>
</dbReference>
<dbReference type="Pfam" id="PF08645">
    <property type="entry name" value="PNK3P"/>
    <property type="match status" value="1"/>
</dbReference>
<dbReference type="InterPro" id="IPR006551">
    <property type="entry name" value="Polynucleotide_phosphatase"/>
</dbReference>
<dbReference type="Gene3D" id="3.40.50.1000">
    <property type="entry name" value="HAD superfamily/HAD-like"/>
    <property type="match status" value="1"/>
</dbReference>
<proteinExistence type="predicted"/>
<dbReference type="InterPro" id="IPR027417">
    <property type="entry name" value="P-loop_NTPase"/>
</dbReference>
<evidence type="ECO:0000313" key="2">
    <source>
        <dbReference type="EMBL" id="KIS69680.1"/>
    </source>
</evidence>
<feature type="region of interest" description="Disordered" evidence="1">
    <location>
        <begin position="1"/>
        <end position="25"/>
    </location>
</feature>
<dbReference type="InterPro" id="IPR023214">
    <property type="entry name" value="HAD_sf"/>
</dbReference>
<dbReference type="NCBIfam" id="TIGR01664">
    <property type="entry name" value="DNA-3'-Pase"/>
    <property type="match status" value="1"/>
</dbReference>
<dbReference type="InterPro" id="IPR006549">
    <property type="entry name" value="HAD-SF_hydro_IIIA"/>
</dbReference>
<dbReference type="SUPFAM" id="SSF52540">
    <property type="entry name" value="P-loop containing nucleoside triphosphate hydrolases"/>
    <property type="match status" value="1"/>
</dbReference>
<dbReference type="Proteomes" id="UP000000561">
    <property type="component" value="Chromosome 5"/>
</dbReference>
<dbReference type="OMA" id="AADWKWW"/>
<organism evidence="2 3">
    <name type="scientific">Mycosarcoma maydis</name>
    <name type="common">Corn smut fungus</name>
    <name type="synonym">Ustilago maydis</name>
    <dbReference type="NCBI Taxonomy" id="5270"/>
    <lineage>
        <taxon>Eukaryota</taxon>
        <taxon>Fungi</taxon>
        <taxon>Dikarya</taxon>
        <taxon>Basidiomycota</taxon>
        <taxon>Ustilaginomycotina</taxon>
        <taxon>Ustilaginomycetes</taxon>
        <taxon>Ustilaginales</taxon>
        <taxon>Ustilaginaceae</taxon>
        <taxon>Mycosarcoma</taxon>
    </lineage>
</organism>
<dbReference type="OrthoDB" id="19045at2759"/>
<dbReference type="KEGG" id="uma:UMAG_02211"/>
<keyword evidence="3" id="KW-1185">Reference proteome</keyword>
<dbReference type="RefSeq" id="XP_011388553.1">
    <property type="nucleotide sequence ID" value="XM_011390251.1"/>
</dbReference>
<dbReference type="AlphaFoldDB" id="A0A0D1E5N4"/>
<dbReference type="FunFam" id="3.40.50.1000:FF:000307">
    <property type="entry name" value="Polynucleotide kinase 3'-phosphatase, putative"/>
    <property type="match status" value="1"/>
</dbReference>
<evidence type="ECO:0000256" key="1">
    <source>
        <dbReference type="SAM" id="MobiDB-lite"/>
    </source>
</evidence>
<dbReference type="FunFam" id="3.40.50.300:FF:000737">
    <property type="entry name" value="Bifunctional polynucleotide phosphatase/kinase"/>
    <property type="match status" value="1"/>
</dbReference>
<dbReference type="eggNOG" id="KOG2134">
    <property type="taxonomic scope" value="Eukaryota"/>
</dbReference>
<dbReference type="STRING" id="237631.A0A0D1E5N4"/>
<evidence type="ECO:0008006" key="4">
    <source>
        <dbReference type="Google" id="ProtNLM"/>
    </source>
</evidence>
<dbReference type="InterPro" id="IPR036412">
    <property type="entry name" value="HAD-like_sf"/>
</dbReference>
<dbReference type="InParanoid" id="A0A0D1E5N4"/>
<accession>A0A0D1E5N4</accession>
<dbReference type="PANTHER" id="PTHR12083">
    <property type="entry name" value="BIFUNCTIONAL POLYNUCLEOTIDE PHOSPHATASE/KINASE"/>
    <property type="match status" value="1"/>
</dbReference>
<dbReference type="Gene3D" id="3.40.50.300">
    <property type="entry name" value="P-loop containing nucleotide triphosphate hydrolases"/>
    <property type="match status" value="1"/>
</dbReference>
<sequence>MKRAIASQDAVSAKKPKAGSDDEMMLPTRATACASATTSSNGETVERPTQKLASIFEPRTVRSSTTSPNLARSRLTWLEPIGANKTCLHAIYGDPQPTSKIAFFDLDGTLIRPKNNKTFPSKTDEFDFELLFSTRPPGMRSLLERIRQQHLDGYAIVIITNQKQTAYSAKSGLATWKNKMAHIAAAMQVPMRVFAALGDDEYRKPRLGMWTEFLRTNRGVEVDKEKSFFVGDAAGRKKYRDHQDTDLKWALNAGIQFYTPQEYFLGREREYEIPMRPWSPSALKRADATLKGLIAEPEDEMVTVDVSLIDKEASAKSTILGVGHGSHEASEIVLFVGAPASGKTFLFNRVFAPAHYVHVNQDTLRTRDKCLGVVRENIQANRSCVVDNTNRDRATRKHYIDLARSLGVRIRCLYFDVPKHVCVHNNHFRAHHGPTSGQELVRSLLPATAIESWFKDRQPPLRDEGFDAQIIRIVGRWSGDKDVEKRYRMYYH</sequence>
<dbReference type="GO" id="GO:0046404">
    <property type="term" value="F:ATP-dependent polydeoxyribonucleotide 5'-hydroxyl-kinase activity"/>
    <property type="evidence" value="ECO:0000318"/>
    <property type="project" value="GO_Central"/>
</dbReference>
<name>A0A0D1E5N4_MYCMD</name>